<evidence type="ECO:0000313" key="1">
    <source>
        <dbReference type="EMBL" id="OXU29007.1"/>
    </source>
</evidence>
<comment type="caution">
    <text evidence="1">The sequence shown here is derived from an EMBL/GenBank/DDBJ whole genome shotgun (WGS) entry which is preliminary data.</text>
</comment>
<keyword evidence="2" id="KW-1185">Reference proteome</keyword>
<protein>
    <submittedName>
        <fullName evidence="1">Uncharacterized protein</fullName>
    </submittedName>
</protein>
<proteinExistence type="predicted"/>
<dbReference type="EMBL" id="NNAY01000348">
    <property type="protein sequence ID" value="OXU29007.1"/>
    <property type="molecule type" value="Genomic_DNA"/>
</dbReference>
<name>A0A232FFB7_9HYME</name>
<dbReference type="Proteomes" id="UP000215335">
    <property type="component" value="Unassembled WGS sequence"/>
</dbReference>
<dbReference type="AlphaFoldDB" id="A0A232FFB7"/>
<sequence>MESQFNTYLSFTHTYCNQLINNCLFNSRFLEENTNNFDTESLSTERCVGPRLISRLSECSKLQERILSKLFNYLDDNDLLTPRQAGSAMVLGSSLNLFLINLHTLQAVSVNYTPIPYVSEVKNFGVWIISDLSWESHVSQICHQPPISGTVFPTTLPYHPTITHL</sequence>
<accession>A0A232FFB7</accession>
<gene>
    <name evidence="1" type="ORF">TSAR_014433</name>
</gene>
<organism evidence="1 2">
    <name type="scientific">Trichomalopsis sarcophagae</name>
    <dbReference type="NCBI Taxonomy" id="543379"/>
    <lineage>
        <taxon>Eukaryota</taxon>
        <taxon>Metazoa</taxon>
        <taxon>Ecdysozoa</taxon>
        <taxon>Arthropoda</taxon>
        <taxon>Hexapoda</taxon>
        <taxon>Insecta</taxon>
        <taxon>Pterygota</taxon>
        <taxon>Neoptera</taxon>
        <taxon>Endopterygota</taxon>
        <taxon>Hymenoptera</taxon>
        <taxon>Apocrita</taxon>
        <taxon>Proctotrupomorpha</taxon>
        <taxon>Chalcidoidea</taxon>
        <taxon>Pteromalidae</taxon>
        <taxon>Pteromalinae</taxon>
        <taxon>Trichomalopsis</taxon>
    </lineage>
</organism>
<reference evidence="1 2" key="1">
    <citation type="journal article" date="2017" name="Curr. Biol.">
        <title>The Evolution of Venom by Co-option of Single-Copy Genes.</title>
        <authorList>
            <person name="Martinson E.O."/>
            <person name="Mrinalini"/>
            <person name="Kelkar Y.D."/>
            <person name="Chang C.H."/>
            <person name="Werren J.H."/>
        </authorList>
    </citation>
    <scope>NUCLEOTIDE SEQUENCE [LARGE SCALE GENOMIC DNA]</scope>
    <source>
        <strain evidence="1 2">Alberta</strain>
        <tissue evidence="1">Whole body</tissue>
    </source>
</reference>
<evidence type="ECO:0000313" key="2">
    <source>
        <dbReference type="Proteomes" id="UP000215335"/>
    </source>
</evidence>